<dbReference type="GO" id="GO:0016887">
    <property type="term" value="F:ATP hydrolysis activity"/>
    <property type="evidence" value="ECO:0007669"/>
    <property type="project" value="InterPro"/>
</dbReference>
<dbReference type="PANTHER" id="PTHR24223:SF456">
    <property type="entry name" value="MULTIDRUG RESISTANCE-ASSOCIATED PROTEIN LETHAL(2)03659"/>
    <property type="match status" value="1"/>
</dbReference>
<evidence type="ECO:0000256" key="4">
    <source>
        <dbReference type="ARBA" id="ARBA00022692"/>
    </source>
</evidence>
<evidence type="ECO:0000256" key="2">
    <source>
        <dbReference type="ARBA" id="ARBA00009726"/>
    </source>
</evidence>
<keyword evidence="8" id="KW-0472">Membrane</keyword>
<comment type="subcellular location">
    <subcellularLocation>
        <location evidence="1">Membrane</location>
        <topology evidence="1">Multi-pass membrane protein</topology>
    </subcellularLocation>
</comment>
<dbReference type="InterPro" id="IPR017871">
    <property type="entry name" value="ABC_transporter-like_CS"/>
</dbReference>
<name>A0AAV8X4J4_9CUCU</name>
<feature type="domain" description="ABC transporter" evidence="9">
    <location>
        <begin position="2"/>
        <end position="214"/>
    </location>
</feature>
<reference evidence="10" key="1">
    <citation type="journal article" date="2023" name="Insect Mol. Biol.">
        <title>Genome sequencing provides insights into the evolution of gene families encoding plant cell wall-degrading enzymes in longhorned beetles.</title>
        <authorList>
            <person name="Shin N.R."/>
            <person name="Okamura Y."/>
            <person name="Kirsch R."/>
            <person name="Pauchet Y."/>
        </authorList>
    </citation>
    <scope>NUCLEOTIDE SEQUENCE</scope>
    <source>
        <strain evidence="10">RBIC_L_NR</strain>
    </source>
</reference>
<dbReference type="InterPro" id="IPR027417">
    <property type="entry name" value="P-loop_NTPase"/>
</dbReference>
<dbReference type="Pfam" id="PF00005">
    <property type="entry name" value="ABC_tran"/>
    <property type="match status" value="1"/>
</dbReference>
<comment type="similarity">
    <text evidence="2">Belongs to the ABC transporter superfamily. ABCC family. Conjugate transporter (TC 3.A.1.208) subfamily.</text>
</comment>
<dbReference type="AlphaFoldDB" id="A0AAV8X4J4"/>
<dbReference type="InterPro" id="IPR050173">
    <property type="entry name" value="ABC_transporter_C-like"/>
</dbReference>
<dbReference type="InterPro" id="IPR003593">
    <property type="entry name" value="AAA+_ATPase"/>
</dbReference>
<evidence type="ECO:0000256" key="7">
    <source>
        <dbReference type="ARBA" id="ARBA00022989"/>
    </source>
</evidence>
<dbReference type="SMART" id="SM00382">
    <property type="entry name" value="AAA"/>
    <property type="match status" value="1"/>
</dbReference>
<evidence type="ECO:0000256" key="6">
    <source>
        <dbReference type="ARBA" id="ARBA00022840"/>
    </source>
</evidence>
<dbReference type="CDD" id="cd03244">
    <property type="entry name" value="ABCC_MRP_domain2"/>
    <property type="match status" value="1"/>
</dbReference>
<keyword evidence="11" id="KW-1185">Reference proteome</keyword>
<evidence type="ECO:0000256" key="8">
    <source>
        <dbReference type="ARBA" id="ARBA00023136"/>
    </source>
</evidence>
<evidence type="ECO:0000259" key="9">
    <source>
        <dbReference type="PROSITE" id="PS50893"/>
    </source>
</evidence>
<dbReference type="InterPro" id="IPR003439">
    <property type="entry name" value="ABC_transporter-like_ATP-bd"/>
</dbReference>
<organism evidence="10 11">
    <name type="scientific">Rhamnusium bicolor</name>
    <dbReference type="NCBI Taxonomy" id="1586634"/>
    <lineage>
        <taxon>Eukaryota</taxon>
        <taxon>Metazoa</taxon>
        <taxon>Ecdysozoa</taxon>
        <taxon>Arthropoda</taxon>
        <taxon>Hexapoda</taxon>
        <taxon>Insecta</taxon>
        <taxon>Pterygota</taxon>
        <taxon>Neoptera</taxon>
        <taxon>Endopterygota</taxon>
        <taxon>Coleoptera</taxon>
        <taxon>Polyphaga</taxon>
        <taxon>Cucujiformia</taxon>
        <taxon>Chrysomeloidea</taxon>
        <taxon>Cerambycidae</taxon>
        <taxon>Lepturinae</taxon>
        <taxon>Rhagiini</taxon>
        <taxon>Rhamnusium</taxon>
    </lineage>
</organism>
<dbReference type="PROSITE" id="PS00211">
    <property type="entry name" value="ABC_TRANSPORTER_1"/>
    <property type="match status" value="1"/>
</dbReference>
<keyword evidence="7" id="KW-1133">Transmembrane helix</keyword>
<dbReference type="EMBL" id="JANEYF010003821">
    <property type="protein sequence ID" value="KAJ8933695.1"/>
    <property type="molecule type" value="Genomic_DNA"/>
</dbReference>
<dbReference type="GO" id="GO:0042626">
    <property type="term" value="F:ATPase-coupled transmembrane transporter activity"/>
    <property type="evidence" value="ECO:0007669"/>
    <property type="project" value="TreeGrafter"/>
</dbReference>
<gene>
    <name evidence="10" type="ORF">NQ314_013861</name>
</gene>
<evidence type="ECO:0000313" key="11">
    <source>
        <dbReference type="Proteomes" id="UP001162156"/>
    </source>
</evidence>
<keyword evidence="4" id="KW-0812">Transmembrane</keyword>
<accession>A0AAV8X4J4</accession>
<dbReference type="PANTHER" id="PTHR24223">
    <property type="entry name" value="ATP-BINDING CASSETTE SUB-FAMILY C"/>
    <property type="match status" value="1"/>
</dbReference>
<protein>
    <recommendedName>
        <fullName evidence="9">ABC transporter domain-containing protein</fullName>
    </recommendedName>
</protein>
<evidence type="ECO:0000256" key="3">
    <source>
        <dbReference type="ARBA" id="ARBA00022448"/>
    </source>
</evidence>
<dbReference type="FunFam" id="3.40.50.300:FF:000163">
    <property type="entry name" value="Multidrug resistance-associated protein member 4"/>
    <property type="match status" value="1"/>
</dbReference>
<dbReference type="Proteomes" id="UP001162156">
    <property type="component" value="Unassembled WGS sequence"/>
</dbReference>
<evidence type="ECO:0000313" key="10">
    <source>
        <dbReference type="EMBL" id="KAJ8933695.1"/>
    </source>
</evidence>
<evidence type="ECO:0000256" key="1">
    <source>
        <dbReference type="ARBA" id="ARBA00004141"/>
    </source>
</evidence>
<dbReference type="GO" id="GO:0016020">
    <property type="term" value="C:membrane"/>
    <property type="evidence" value="ECO:0007669"/>
    <property type="project" value="UniProtKB-SubCell"/>
</dbReference>
<dbReference type="PROSITE" id="PS50893">
    <property type="entry name" value="ABC_TRANSPORTER_2"/>
    <property type="match status" value="1"/>
</dbReference>
<dbReference type="GO" id="GO:0005524">
    <property type="term" value="F:ATP binding"/>
    <property type="evidence" value="ECO:0007669"/>
    <property type="project" value="UniProtKB-KW"/>
</dbReference>
<keyword evidence="3" id="KW-0813">Transport</keyword>
<dbReference type="Gene3D" id="3.40.50.300">
    <property type="entry name" value="P-loop containing nucleotide triphosphate hydrolases"/>
    <property type="match status" value="1"/>
</dbReference>
<dbReference type="SUPFAM" id="SSF52540">
    <property type="entry name" value="P-loop containing nucleoside triphosphate hydrolases"/>
    <property type="match status" value="1"/>
</dbReference>
<keyword evidence="6" id="KW-0067">ATP-binding</keyword>
<sequence>MLKIDKENSSEVGIVGRTGAGKSSLISALFRLATVEGGIRIDEIDTKDLDLEDLRSKISIIPQDPVLFSGTLRYNLDPFEEYSDEVLYRAIEDVELKDPANIINRLENRVMDRGSNYSVGQRQLICLARAIVRNNKILMLDEATANVDPQTDALIQKTIRKKFANCTVLTVAHRLNTIMDSDKVLVMDSGTMVEFDHPHILLQNQNSMFYKMVMESGKSMSEQLKRIARESYLRQISVPE</sequence>
<keyword evidence="5" id="KW-0547">Nucleotide-binding</keyword>
<evidence type="ECO:0000256" key="5">
    <source>
        <dbReference type="ARBA" id="ARBA00022741"/>
    </source>
</evidence>
<comment type="caution">
    <text evidence="10">The sequence shown here is derived from an EMBL/GenBank/DDBJ whole genome shotgun (WGS) entry which is preliminary data.</text>
</comment>
<proteinExistence type="inferred from homology"/>